<dbReference type="InterPro" id="IPR055835">
    <property type="entry name" value="DUF7412"/>
</dbReference>
<reference evidence="2 3" key="1">
    <citation type="submission" date="2018-12" db="EMBL/GenBank/DDBJ databases">
        <title>Still something new to discover - new insights into E. coli phage diversity and taxonomy.</title>
        <authorList>
            <person name="Korf I.H.E."/>
            <person name="Adriaennsens E."/>
            <person name="Dreiseikelmann B."/>
            <person name="Kropinski A."/>
            <person name="Nimtz M."/>
            <person name="Meier-Kolthoff J.P."/>
            <person name="Rohde M."/>
            <person name="van Raaij M."/>
            <person name="Wittmann J."/>
        </authorList>
    </citation>
    <scope>NUCLEOTIDE SEQUENCE [LARGE SCALE GENOMIC DNA]</scope>
</reference>
<evidence type="ECO:0000313" key="2">
    <source>
        <dbReference type="EMBL" id="QBO66094.1"/>
    </source>
</evidence>
<sequence>MKTYQEFITEAAINSQIIAESFTDLLKFKKRTENYCCIG</sequence>
<dbReference type="EMBL" id="MK327946">
    <property type="protein sequence ID" value="QBO66094.1"/>
    <property type="molecule type" value="Genomic_DNA"/>
</dbReference>
<dbReference type="Pfam" id="PF24183">
    <property type="entry name" value="DUF7412"/>
    <property type="match status" value="1"/>
</dbReference>
<evidence type="ECO:0000259" key="1">
    <source>
        <dbReference type="Pfam" id="PF24183"/>
    </source>
</evidence>
<keyword evidence="3" id="KW-1185">Reference proteome</keyword>
<feature type="domain" description="DUF7412" evidence="1">
    <location>
        <begin position="1"/>
        <end position="31"/>
    </location>
</feature>
<dbReference type="Proteomes" id="UP000295821">
    <property type="component" value="Segment"/>
</dbReference>
<name>A0A482GKB7_9CAUD</name>
<protein>
    <recommendedName>
        <fullName evidence="1">DUF7412 domain-containing protein</fullName>
    </recommendedName>
</protein>
<accession>A0A482GKB7</accession>
<proteinExistence type="predicted"/>
<evidence type="ECO:0000313" key="3">
    <source>
        <dbReference type="Proteomes" id="UP000295821"/>
    </source>
</evidence>
<organism evidence="2 3">
    <name type="scientific">Escherichia phage vB_EcoM_G4507</name>
    <dbReference type="NCBI Taxonomy" id="2502306"/>
    <lineage>
        <taxon>Viruses</taxon>
        <taxon>Duplodnaviria</taxon>
        <taxon>Heunggongvirae</taxon>
        <taxon>Uroviricota</taxon>
        <taxon>Caudoviricetes</taxon>
        <taxon>Pantevenvirales</taxon>
        <taxon>Straboviridae</taxon>
        <taxon>Tevenvirinae</taxon>
        <taxon>Tequatrovirus</taxon>
        <taxon>Tequatrovirus gee4507</taxon>
    </lineage>
</organism>
<gene>
    <name evidence="2" type="ORF">G4507_00127</name>
</gene>